<dbReference type="RefSeq" id="WP_189155524.1">
    <property type="nucleotide sequence ID" value="NZ_BMNC01000004.1"/>
</dbReference>
<dbReference type="Gene3D" id="3.40.1520.20">
    <property type="match status" value="1"/>
</dbReference>
<evidence type="ECO:0000313" key="1">
    <source>
        <dbReference type="EMBL" id="GGM92193.1"/>
    </source>
</evidence>
<proteinExistence type="predicted"/>
<evidence type="ECO:0008006" key="3">
    <source>
        <dbReference type="Google" id="ProtNLM"/>
    </source>
</evidence>
<organism evidence="1 2">
    <name type="scientific">Lentzea pudingi</name>
    <dbReference type="NCBI Taxonomy" id="1789439"/>
    <lineage>
        <taxon>Bacteria</taxon>
        <taxon>Bacillati</taxon>
        <taxon>Actinomycetota</taxon>
        <taxon>Actinomycetes</taxon>
        <taxon>Pseudonocardiales</taxon>
        <taxon>Pseudonocardiaceae</taxon>
        <taxon>Lentzea</taxon>
    </lineage>
</organism>
<gene>
    <name evidence="1" type="ORF">GCM10011609_31950</name>
</gene>
<dbReference type="EMBL" id="BMNC01000004">
    <property type="protein sequence ID" value="GGM92193.1"/>
    <property type="molecule type" value="Genomic_DNA"/>
</dbReference>
<evidence type="ECO:0000313" key="2">
    <source>
        <dbReference type="Proteomes" id="UP000597656"/>
    </source>
</evidence>
<reference evidence="2" key="1">
    <citation type="journal article" date="2019" name="Int. J. Syst. Evol. Microbiol.">
        <title>The Global Catalogue of Microorganisms (GCM) 10K type strain sequencing project: providing services to taxonomists for standard genome sequencing and annotation.</title>
        <authorList>
            <consortium name="The Broad Institute Genomics Platform"/>
            <consortium name="The Broad Institute Genome Sequencing Center for Infectious Disease"/>
            <person name="Wu L."/>
            <person name="Ma J."/>
        </authorList>
    </citation>
    <scope>NUCLEOTIDE SEQUENCE [LARGE SCALE GENOMIC DNA]</scope>
    <source>
        <strain evidence="2">CGMCC 4.7319</strain>
    </source>
</reference>
<sequence length="152" mass="15328">MQLLQRVVVGAIVVPATLASVGLAAHPAPAVPPGQLVFAVRSSEIVLAGTAGSARERQEVVDAVRALSAAHRITDLITPGTGARLPVSSATAARLLGAVLDRGVTDFTGVVHGGHLTASARVADPERAGSLSDALRTAAPGLRVDEDFTTTG</sequence>
<comment type="caution">
    <text evidence="1">The sequence shown here is derived from an EMBL/GenBank/DDBJ whole genome shotgun (WGS) entry which is preliminary data.</text>
</comment>
<name>A0ABQ2HWX7_9PSEU</name>
<accession>A0ABQ2HWX7</accession>
<keyword evidence="2" id="KW-1185">Reference proteome</keyword>
<dbReference type="Proteomes" id="UP000597656">
    <property type="component" value="Unassembled WGS sequence"/>
</dbReference>
<protein>
    <recommendedName>
        <fullName evidence="3">BON domain-containing protein</fullName>
    </recommendedName>
</protein>